<dbReference type="PANTHER" id="PTHR43394">
    <property type="entry name" value="ATP-DEPENDENT PERMEASE MDL1, MITOCHONDRIAL"/>
    <property type="match status" value="1"/>
</dbReference>
<feature type="domain" description="ABC transporter" evidence="8">
    <location>
        <begin position="372"/>
        <end position="607"/>
    </location>
</feature>
<feature type="transmembrane region" description="Helical" evidence="7">
    <location>
        <begin position="277"/>
        <end position="296"/>
    </location>
</feature>
<dbReference type="Pfam" id="PF00664">
    <property type="entry name" value="ABC_membrane"/>
    <property type="match status" value="1"/>
</dbReference>
<evidence type="ECO:0000256" key="7">
    <source>
        <dbReference type="SAM" id="Phobius"/>
    </source>
</evidence>
<dbReference type="SMART" id="SM00382">
    <property type="entry name" value="AAA"/>
    <property type="match status" value="1"/>
</dbReference>
<dbReference type="Gene3D" id="1.20.1560.10">
    <property type="entry name" value="ABC transporter type 1, transmembrane domain"/>
    <property type="match status" value="1"/>
</dbReference>
<dbReference type="GO" id="GO:0016020">
    <property type="term" value="C:membrane"/>
    <property type="evidence" value="ECO:0007669"/>
    <property type="project" value="UniProtKB-SubCell"/>
</dbReference>
<keyword evidence="4" id="KW-0067">ATP-binding</keyword>
<dbReference type="AlphaFoldDB" id="A0A381XIX3"/>
<accession>A0A381XIX3</accession>
<organism evidence="10">
    <name type="scientific">marine metagenome</name>
    <dbReference type="NCBI Taxonomy" id="408172"/>
    <lineage>
        <taxon>unclassified sequences</taxon>
        <taxon>metagenomes</taxon>
        <taxon>ecological metagenomes</taxon>
    </lineage>
</organism>
<dbReference type="InterPro" id="IPR003439">
    <property type="entry name" value="ABC_transporter-like_ATP-bd"/>
</dbReference>
<feature type="transmembrane region" description="Helical" evidence="7">
    <location>
        <begin position="316"/>
        <end position="336"/>
    </location>
</feature>
<evidence type="ECO:0000259" key="8">
    <source>
        <dbReference type="PROSITE" id="PS50893"/>
    </source>
</evidence>
<dbReference type="PROSITE" id="PS50893">
    <property type="entry name" value="ABC_TRANSPORTER_2"/>
    <property type="match status" value="1"/>
</dbReference>
<keyword evidence="3" id="KW-0547">Nucleotide-binding</keyword>
<feature type="domain" description="ABC transmembrane type-1" evidence="9">
    <location>
        <begin position="21"/>
        <end position="338"/>
    </location>
</feature>
<keyword evidence="5 7" id="KW-1133">Transmembrane helix</keyword>
<dbReference type="PROSITE" id="PS50929">
    <property type="entry name" value="ABC_TM1F"/>
    <property type="match status" value="1"/>
</dbReference>
<dbReference type="Gene3D" id="3.40.50.300">
    <property type="entry name" value="P-loop containing nucleotide triphosphate hydrolases"/>
    <property type="match status" value="1"/>
</dbReference>
<dbReference type="InterPro" id="IPR036640">
    <property type="entry name" value="ABC1_TM_sf"/>
</dbReference>
<proteinExistence type="predicted"/>
<feature type="transmembrane region" description="Helical" evidence="7">
    <location>
        <begin position="91"/>
        <end position="111"/>
    </location>
</feature>
<feature type="transmembrane region" description="Helical" evidence="7">
    <location>
        <begin position="173"/>
        <end position="190"/>
    </location>
</feature>
<dbReference type="GO" id="GO:0015421">
    <property type="term" value="F:ABC-type oligopeptide transporter activity"/>
    <property type="evidence" value="ECO:0007669"/>
    <property type="project" value="TreeGrafter"/>
</dbReference>
<dbReference type="PROSITE" id="PS00211">
    <property type="entry name" value="ABC_TRANSPORTER_1"/>
    <property type="match status" value="1"/>
</dbReference>
<keyword evidence="2 7" id="KW-0812">Transmembrane</keyword>
<reference evidence="10" key="1">
    <citation type="submission" date="2018-05" db="EMBL/GenBank/DDBJ databases">
        <authorList>
            <person name="Lanie J.A."/>
            <person name="Ng W.-L."/>
            <person name="Kazmierczak K.M."/>
            <person name="Andrzejewski T.M."/>
            <person name="Davidsen T.M."/>
            <person name="Wayne K.J."/>
            <person name="Tettelin H."/>
            <person name="Glass J.I."/>
            <person name="Rusch D."/>
            <person name="Podicherti R."/>
            <person name="Tsui H.-C.T."/>
            <person name="Winkler M.E."/>
        </authorList>
    </citation>
    <scope>NUCLEOTIDE SEQUENCE</scope>
</reference>
<protein>
    <recommendedName>
        <fullName evidence="11">ABC transporter domain-containing protein</fullName>
    </recommendedName>
</protein>
<dbReference type="GO" id="GO:0016887">
    <property type="term" value="F:ATP hydrolysis activity"/>
    <property type="evidence" value="ECO:0007669"/>
    <property type="project" value="InterPro"/>
</dbReference>
<dbReference type="InterPro" id="IPR017871">
    <property type="entry name" value="ABC_transporter-like_CS"/>
</dbReference>
<sequence>MKTPVYKRLAKLVLRYWPYLLGSSVAALVFVTLNSFSIWLTASLVNNILNDFDSISMEQLAWAQADQLTLNERLKYIANQLILQDSQLASLRRLCLIIFGVFLFKNIFLYIKNILVSYVQFSLIVRIRNMLYGHIHTLSMSYFNRKKSGELTSIMMNDVNVMQDAYTTTFQKLLVEPLNILFFGTILVIIDWKLSLVALLTLPLAGFLYVSVGVSIRRKSKRIQEKIASIMHILTEVLYSIRVIKAFVTKRYEIQKFEKEGSRYFHLLFRRAKLDNLATPINEIIGVLIGVVLLWYGGMQVIQTETLTSEDFLRFILVLFAMLAPIKTLGTVNITIQNSLAAAERVFNILDSKPDINDKPDAKEIESFSEEIRFDNVSFDYGEESAPVLKNVSFSISKGSVVALVGASGAGKSTIADLIPRFYDTTSGSVKIDENDIKEFKLSSLRKMMGIVSQDVTLFNDTVRNNISYGQPELKESNIISAAKSANAMEFIDSFPEGLDTVIGEKGVTLSGGQKQRLSIARAIIKNPSVLILDEATSSLDTKSEKLVQQAIEQLMKDRTVLVIAHRLSTVVNADKIVVLKDGKIVEIGTHDELLRQKGQYRKLYEVQFGD</sequence>
<evidence type="ECO:0000256" key="3">
    <source>
        <dbReference type="ARBA" id="ARBA00022741"/>
    </source>
</evidence>
<evidence type="ECO:0000256" key="1">
    <source>
        <dbReference type="ARBA" id="ARBA00004141"/>
    </source>
</evidence>
<dbReference type="PANTHER" id="PTHR43394:SF1">
    <property type="entry name" value="ATP-BINDING CASSETTE SUB-FAMILY B MEMBER 10, MITOCHONDRIAL"/>
    <property type="match status" value="1"/>
</dbReference>
<dbReference type="SUPFAM" id="SSF52540">
    <property type="entry name" value="P-loop containing nucleoside triphosphate hydrolases"/>
    <property type="match status" value="1"/>
</dbReference>
<evidence type="ECO:0000313" key="10">
    <source>
        <dbReference type="EMBL" id="SVA64243.1"/>
    </source>
</evidence>
<dbReference type="GO" id="GO:0005524">
    <property type="term" value="F:ATP binding"/>
    <property type="evidence" value="ECO:0007669"/>
    <property type="project" value="UniProtKB-KW"/>
</dbReference>
<keyword evidence="6 7" id="KW-0472">Membrane</keyword>
<evidence type="ECO:0000256" key="6">
    <source>
        <dbReference type="ARBA" id="ARBA00023136"/>
    </source>
</evidence>
<dbReference type="Pfam" id="PF00005">
    <property type="entry name" value="ABC_tran"/>
    <property type="match status" value="1"/>
</dbReference>
<dbReference type="EMBL" id="UINC01015219">
    <property type="protein sequence ID" value="SVA64243.1"/>
    <property type="molecule type" value="Genomic_DNA"/>
</dbReference>
<comment type="subcellular location">
    <subcellularLocation>
        <location evidence="1">Membrane</location>
        <topology evidence="1">Multi-pass membrane protein</topology>
    </subcellularLocation>
</comment>
<evidence type="ECO:0000256" key="5">
    <source>
        <dbReference type="ARBA" id="ARBA00022989"/>
    </source>
</evidence>
<name>A0A381XIX3_9ZZZZ</name>
<feature type="transmembrane region" description="Helical" evidence="7">
    <location>
        <begin position="20"/>
        <end position="42"/>
    </location>
</feature>
<dbReference type="SUPFAM" id="SSF90123">
    <property type="entry name" value="ABC transporter transmembrane region"/>
    <property type="match status" value="1"/>
</dbReference>
<evidence type="ECO:0008006" key="11">
    <source>
        <dbReference type="Google" id="ProtNLM"/>
    </source>
</evidence>
<evidence type="ECO:0000259" key="9">
    <source>
        <dbReference type="PROSITE" id="PS50929"/>
    </source>
</evidence>
<evidence type="ECO:0000256" key="2">
    <source>
        <dbReference type="ARBA" id="ARBA00022692"/>
    </source>
</evidence>
<dbReference type="InterPro" id="IPR003593">
    <property type="entry name" value="AAA+_ATPase"/>
</dbReference>
<dbReference type="InterPro" id="IPR011527">
    <property type="entry name" value="ABC1_TM_dom"/>
</dbReference>
<dbReference type="CDD" id="cd03251">
    <property type="entry name" value="ABCC_MsbA"/>
    <property type="match status" value="1"/>
</dbReference>
<dbReference type="InterPro" id="IPR039421">
    <property type="entry name" value="Type_1_exporter"/>
</dbReference>
<dbReference type="CDD" id="cd18552">
    <property type="entry name" value="ABC_6TM_MsbA_like"/>
    <property type="match status" value="1"/>
</dbReference>
<gene>
    <name evidence="10" type="ORF">METZ01_LOCUS117097</name>
</gene>
<dbReference type="InterPro" id="IPR027417">
    <property type="entry name" value="P-loop_NTPase"/>
</dbReference>
<feature type="transmembrane region" description="Helical" evidence="7">
    <location>
        <begin position="196"/>
        <end position="216"/>
    </location>
</feature>
<evidence type="ECO:0000256" key="4">
    <source>
        <dbReference type="ARBA" id="ARBA00022840"/>
    </source>
</evidence>
<dbReference type="FunFam" id="3.40.50.300:FF:000218">
    <property type="entry name" value="Multidrug ABC transporter ATP-binding protein"/>
    <property type="match status" value="1"/>
</dbReference>